<accession>A0ABU7IJC0</accession>
<proteinExistence type="predicted"/>
<comment type="caution">
    <text evidence="1">The sequence shown here is derived from an EMBL/GenBank/DDBJ whole genome shotgun (WGS) entry which is preliminary data.</text>
</comment>
<dbReference type="Proteomes" id="UP001343698">
    <property type="component" value="Unassembled WGS sequence"/>
</dbReference>
<reference evidence="1 2" key="1">
    <citation type="submission" date="2024-01" db="EMBL/GenBank/DDBJ databases">
        <title>Maribacter spp. originated from different algae showed divergent polysaccharides utilization ability.</title>
        <authorList>
            <person name="Wang H."/>
            <person name="Wu Y."/>
        </authorList>
    </citation>
    <scope>NUCLEOTIDE SEQUENCE [LARGE SCALE GENOMIC DNA]</scope>
    <source>
        <strain evidence="1 2">KPT27_14</strain>
    </source>
</reference>
<evidence type="ECO:0000313" key="1">
    <source>
        <dbReference type="EMBL" id="MEE1973056.1"/>
    </source>
</evidence>
<dbReference type="EMBL" id="JAZDDF010000004">
    <property type="protein sequence ID" value="MEE1973056.1"/>
    <property type="molecule type" value="Genomic_DNA"/>
</dbReference>
<name>A0ABU7IJC0_9FLAO</name>
<sequence>MDKIVYYGMSEINKEVFTGKSGGKINHFLREKDNLNFIVFGSSRANHHVDTKTIENKSFNIGMDGSNLAHSVTLVKTLPLDKKQTVLLHISPKHAFKKEYKGEDVEAFAKLYHTNKVMKEEIDKLNQRSVLNNFYWCLDYNNSILGLLKNYFFPNYNADKYYGYDPLKVSPENRATFKKILDKKEKETCPKNLKINSVYEQYLVELKNFCDQNHKRLVMYTSPVFRDDCKDDDLIISALLEEMGINYWNYTDFFEGDSSLQNWKDNTHLSEVGAVKFTREIKNRLIKNKLLPK</sequence>
<evidence type="ECO:0000313" key="2">
    <source>
        <dbReference type="Proteomes" id="UP001343698"/>
    </source>
</evidence>
<gene>
    <name evidence="1" type="ORF">V1H85_11410</name>
</gene>
<protein>
    <recommendedName>
        <fullName evidence="3">SGNH/GDSL hydrolase family protein</fullName>
    </recommendedName>
</protein>
<organism evidence="1 2">
    <name type="scientific">Maribacter flavus</name>
    <dbReference type="NCBI Taxonomy" id="1658664"/>
    <lineage>
        <taxon>Bacteria</taxon>
        <taxon>Pseudomonadati</taxon>
        <taxon>Bacteroidota</taxon>
        <taxon>Flavobacteriia</taxon>
        <taxon>Flavobacteriales</taxon>
        <taxon>Flavobacteriaceae</taxon>
        <taxon>Maribacter</taxon>
    </lineage>
</organism>
<keyword evidence="2" id="KW-1185">Reference proteome</keyword>
<dbReference type="RefSeq" id="WP_272637034.1">
    <property type="nucleotide sequence ID" value="NZ_JAZDDF010000004.1"/>
</dbReference>
<evidence type="ECO:0008006" key="3">
    <source>
        <dbReference type="Google" id="ProtNLM"/>
    </source>
</evidence>